<proteinExistence type="predicted"/>
<accession>A0ABP5JDQ6</accession>
<protein>
    <submittedName>
        <fullName evidence="4">DUF1707 domain-containing protein</fullName>
    </submittedName>
</protein>
<gene>
    <name evidence="4" type="ORF">GCM10009726_31550</name>
</gene>
<comment type="caution">
    <text evidence="4">The sequence shown here is derived from an EMBL/GenBank/DDBJ whole genome shotgun (WGS) entry which is preliminary data.</text>
</comment>
<dbReference type="Proteomes" id="UP001501161">
    <property type="component" value="Unassembled WGS sequence"/>
</dbReference>
<evidence type="ECO:0000313" key="5">
    <source>
        <dbReference type="Proteomes" id="UP001501161"/>
    </source>
</evidence>
<keyword evidence="2" id="KW-0812">Transmembrane</keyword>
<keyword evidence="2" id="KW-1133">Transmembrane helix</keyword>
<feature type="transmembrane region" description="Helical" evidence="2">
    <location>
        <begin position="76"/>
        <end position="101"/>
    </location>
</feature>
<keyword evidence="2" id="KW-0472">Membrane</keyword>
<sequence>MRGFRAKDSDRDRFVELIEAAYVDGQLGAVDRDLRVSRALSAETLDELQTLTRDLRPPPGGLPAVAARTPAYSRRLLGVLLLLGAVVAMLGLGVAGLVLFASVDTGSETSPSVAVESAQAEPAPRRAGAEPSFEMNPAGVRGFVRAYERRFGTLDVYEVGLYPARVGVRAPVRGSRPRMERWTWDGEWRQDSDASAVRGPDEIIDLGSLDVRRLFANITTARRTLEVPGAELTHVLVDDGSRVPTVDIHVANAFDESGYLTTTLEGDVLRAHPYRA</sequence>
<dbReference type="RefSeq" id="WP_231251319.1">
    <property type="nucleotide sequence ID" value="NZ_BAAAMQ010000015.1"/>
</dbReference>
<keyword evidence="5" id="KW-1185">Reference proteome</keyword>
<name>A0ABP5JDQ6_9ACTN</name>
<evidence type="ECO:0000256" key="2">
    <source>
        <dbReference type="SAM" id="Phobius"/>
    </source>
</evidence>
<evidence type="ECO:0000259" key="3">
    <source>
        <dbReference type="Pfam" id="PF08044"/>
    </source>
</evidence>
<feature type="region of interest" description="Disordered" evidence="1">
    <location>
        <begin position="112"/>
        <end position="132"/>
    </location>
</feature>
<evidence type="ECO:0000256" key="1">
    <source>
        <dbReference type="SAM" id="MobiDB-lite"/>
    </source>
</evidence>
<dbReference type="EMBL" id="BAAAMQ010000015">
    <property type="protein sequence ID" value="GAA2113802.1"/>
    <property type="molecule type" value="Genomic_DNA"/>
</dbReference>
<dbReference type="InterPro" id="IPR012551">
    <property type="entry name" value="DUF1707_SHOCT-like"/>
</dbReference>
<organism evidence="4 5">
    <name type="scientific">Nocardioides furvisabuli</name>
    <dbReference type="NCBI Taxonomy" id="375542"/>
    <lineage>
        <taxon>Bacteria</taxon>
        <taxon>Bacillati</taxon>
        <taxon>Actinomycetota</taxon>
        <taxon>Actinomycetes</taxon>
        <taxon>Propionibacteriales</taxon>
        <taxon>Nocardioidaceae</taxon>
        <taxon>Nocardioides</taxon>
    </lineage>
</organism>
<feature type="domain" description="DUF1707" evidence="3">
    <location>
        <begin position="5"/>
        <end position="55"/>
    </location>
</feature>
<evidence type="ECO:0000313" key="4">
    <source>
        <dbReference type="EMBL" id="GAA2113802.1"/>
    </source>
</evidence>
<reference evidence="5" key="1">
    <citation type="journal article" date="2019" name="Int. J. Syst. Evol. Microbiol.">
        <title>The Global Catalogue of Microorganisms (GCM) 10K type strain sequencing project: providing services to taxonomists for standard genome sequencing and annotation.</title>
        <authorList>
            <consortium name="The Broad Institute Genomics Platform"/>
            <consortium name="The Broad Institute Genome Sequencing Center for Infectious Disease"/>
            <person name="Wu L."/>
            <person name="Ma J."/>
        </authorList>
    </citation>
    <scope>NUCLEOTIDE SEQUENCE [LARGE SCALE GENOMIC DNA]</scope>
    <source>
        <strain evidence="5">JCM 13813</strain>
    </source>
</reference>
<dbReference type="Pfam" id="PF08044">
    <property type="entry name" value="DUF1707"/>
    <property type="match status" value="1"/>
</dbReference>